<dbReference type="AlphaFoldDB" id="A0A822YPP5"/>
<dbReference type="InterPro" id="IPR011050">
    <property type="entry name" value="Pectin_lyase_fold/virulence"/>
</dbReference>
<organism evidence="3 4">
    <name type="scientific">Nelumbo nucifera</name>
    <name type="common">Sacred lotus</name>
    <dbReference type="NCBI Taxonomy" id="4432"/>
    <lineage>
        <taxon>Eukaryota</taxon>
        <taxon>Viridiplantae</taxon>
        <taxon>Streptophyta</taxon>
        <taxon>Embryophyta</taxon>
        <taxon>Tracheophyta</taxon>
        <taxon>Spermatophyta</taxon>
        <taxon>Magnoliopsida</taxon>
        <taxon>Proteales</taxon>
        <taxon>Nelumbonaceae</taxon>
        <taxon>Nelumbo</taxon>
    </lineage>
</organism>
<evidence type="ECO:0000256" key="1">
    <source>
        <dbReference type="SAM" id="MobiDB-lite"/>
    </source>
</evidence>
<evidence type="ECO:0000256" key="2">
    <source>
        <dbReference type="SAM" id="SignalP"/>
    </source>
</evidence>
<evidence type="ECO:0000313" key="3">
    <source>
        <dbReference type="EMBL" id="DAD34560.1"/>
    </source>
</evidence>
<dbReference type="SUPFAM" id="SSF51126">
    <property type="entry name" value="Pectin lyase-like"/>
    <property type="match status" value="1"/>
</dbReference>
<feature type="region of interest" description="Disordered" evidence="1">
    <location>
        <begin position="31"/>
        <end position="109"/>
    </location>
</feature>
<reference evidence="3 4" key="1">
    <citation type="journal article" date="2020" name="Mol. Biol. Evol.">
        <title>Distinct Expression and Methylation Patterns for Genes with Different Fates following a Single Whole-Genome Duplication in Flowering Plants.</title>
        <authorList>
            <person name="Shi T."/>
            <person name="Rahmani R.S."/>
            <person name="Gugger P.F."/>
            <person name="Wang M."/>
            <person name="Li H."/>
            <person name="Zhang Y."/>
            <person name="Li Z."/>
            <person name="Wang Q."/>
            <person name="Van de Peer Y."/>
            <person name="Marchal K."/>
            <person name="Chen J."/>
        </authorList>
    </citation>
    <scope>NUCLEOTIDE SEQUENCE [LARGE SCALE GENOMIC DNA]</scope>
    <source>
        <tissue evidence="3">Leaf</tissue>
    </source>
</reference>
<gene>
    <name evidence="3" type="ORF">HUJ06_005200</name>
</gene>
<keyword evidence="2" id="KW-0732">Signal</keyword>
<feature type="compositionally biased region" description="Basic residues" evidence="1">
    <location>
        <begin position="47"/>
        <end position="63"/>
    </location>
</feature>
<proteinExistence type="predicted"/>
<name>A0A822YPP5_NELNU</name>
<feature type="chain" id="PRO_5032431288" evidence="2">
    <location>
        <begin position="24"/>
        <end position="135"/>
    </location>
</feature>
<protein>
    <submittedName>
        <fullName evidence="3">Uncharacterized protein</fullName>
    </submittedName>
</protein>
<comment type="caution">
    <text evidence="3">The sequence shown here is derived from an EMBL/GenBank/DDBJ whole genome shotgun (WGS) entry which is preliminary data.</text>
</comment>
<feature type="signal peptide" evidence="2">
    <location>
        <begin position="1"/>
        <end position="23"/>
    </location>
</feature>
<evidence type="ECO:0000313" key="4">
    <source>
        <dbReference type="Proteomes" id="UP000607653"/>
    </source>
</evidence>
<dbReference type="Proteomes" id="UP000607653">
    <property type="component" value="Unassembled WGS sequence"/>
</dbReference>
<dbReference type="EMBL" id="DUZY01000004">
    <property type="protein sequence ID" value="DAD34560.1"/>
    <property type="molecule type" value="Genomic_DNA"/>
</dbReference>
<keyword evidence="4" id="KW-1185">Reference proteome</keyword>
<accession>A0A822YPP5</accession>
<sequence>MSGFSLRSLSLILLIAFLVWCSAFEVCNARRGKHWRQSRAGISASLSKKKGKSHGSGSSHHHGSSGGGNGSKPKSPAPSPSPGTVFPGPRAEAPIPPPGNSGNNDSQPAVFDVLDFGAKGDGETYDTKVMLLFLS</sequence>